<gene>
    <name evidence="1" type="ORF">IE53DRAFT_396115</name>
</gene>
<sequence>MSPKPSKSPLRPNPSDGQSDKQPQDHPTPPESSEQDPPSSAAVVKEEQGEEDEKGLEEGETADRVKEASVESGQLPQQDEQSAPNPESAITTSSTTSSSSPSSSSPPSSATPNGKKDKKSKAKKPSRKTKSSSPKESDAIVPKADDPEDEQAEEGEIVQDENPPKALAHPLPKLEEEGEDAHEAEEEGEVPEEGAIDEGTGSGSSASAEVNRSSSSRRQRSISHNNKEIAQLGLASIGDGEDEPLAPRRSRRALAGSPVPKGRGDKSGSVEAEERESNQVREEEMAQDDQDAYDDLSAAPADEYNDGETGDEGVTRCVCGSMDENVGLMIQCETCKCWQHCVCMGMQVEEDCPDVYFCEQCKPELHIPLLRSFGLLPPPRAHKKGAGKSQKNSARELKEAKEAIAAMTAVNAQRRKEAVELIAGHAANSRERRQNSSGRSESRDVESRAAPKSPKRRSTMNSRESAYGGWETIPPGLLAEGEVWEGAQVGGEGQGQDPHAEVERRDKSLKKRKRGSHDEVEESNDNDDSPDRGDDGTGPAEVAKRRRMSTSQTHPGAPKASGDEDTSHERSARDGESPSAQGRDKGKKKKSSASGANAAHGSSREASLVSAHQSASNPKPKHPNQYTYRNKEKTGSKDLARGSGQASTSTLTSNSPSPSPSKSRAEASRRGNRDLAGSRTSTPAPGDTNGGGRSHNPGAPWGLPDHLAHLAYLLPMQAKPSHGGGLPSTSNKGSTPSSNPRRTALAASASSPVITGLPMPTSPNAPQPFRVMSAIEPTTKVRFPARRMTMGEMRKRVRNIGEYVTRTQIEAVDREKRMRLLGIVPPHQEEALRQSQALSQGSYGRSSARPSGSSTPQVDKPKGEPATDREEDVEMADVATEREAKTSSYSQGDQKEGEGELVGADALGDEVKDAKGGAPDEGQPEGERNPFESLPISMRLIEELTRELINFQRKFGVGPGSGGGFASGGQAAAQAT</sequence>
<dbReference type="Proteomes" id="UP000245626">
    <property type="component" value="Unassembled WGS sequence"/>
</dbReference>
<dbReference type="EMBL" id="KZ819965">
    <property type="protein sequence ID" value="PWN50141.1"/>
    <property type="molecule type" value="Genomic_DNA"/>
</dbReference>
<organism evidence="1 2">
    <name type="scientific">Violaceomyces palustris</name>
    <dbReference type="NCBI Taxonomy" id="1673888"/>
    <lineage>
        <taxon>Eukaryota</taxon>
        <taxon>Fungi</taxon>
        <taxon>Dikarya</taxon>
        <taxon>Basidiomycota</taxon>
        <taxon>Ustilaginomycotina</taxon>
        <taxon>Ustilaginomycetes</taxon>
        <taxon>Violaceomycetales</taxon>
        <taxon>Violaceomycetaceae</taxon>
        <taxon>Violaceomyces</taxon>
    </lineage>
</organism>
<evidence type="ECO:0000313" key="1">
    <source>
        <dbReference type="EMBL" id="PWN50141.1"/>
    </source>
</evidence>
<accession>A0ACD0NWH2</accession>
<evidence type="ECO:0000313" key="2">
    <source>
        <dbReference type="Proteomes" id="UP000245626"/>
    </source>
</evidence>
<name>A0ACD0NWH2_9BASI</name>
<keyword evidence="2" id="KW-1185">Reference proteome</keyword>
<proteinExistence type="predicted"/>
<reference evidence="1 2" key="1">
    <citation type="journal article" date="2018" name="Mol. Biol. Evol.">
        <title>Broad Genomic Sampling Reveals a Smut Pathogenic Ancestry of the Fungal Clade Ustilaginomycotina.</title>
        <authorList>
            <person name="Kijpornyongpan T."/>
            <person name="Mondo S.J."/>
            <person name="Barry K."/>
            <person name="Sandor L."/>
            <person name="Lee J."/>
            <person name="Lipzen A."/>
            <person name="Pangilinan J."/>
            <person name="LaButti K."/>
            <person name="Hainaut M."/>
            <person name="Henrissat B."/>
            <person name="Grigoriev I.V."/>
            <person name="Spatafora J.W."/>
            <person name="Aime M.C."/>
        </authorList>
    </citation>
    <scope>NUCLEOTIDE SEQUENCE [LARGE SCALE GENOMIC DNA]</scope>
    <source>
        <strain evidence="1 2">SA 807</strain>
    </source>
</reference>
<protein>
    <submittedName>
        <fullName evidence="1">Uncharacterized protein</fullName>
    </submittedName>
</protein>